<dbReference type="CDD" id="cd00531">
    <property type="entry name" value="NTF2_like"/>
    <property type="match status" value="1"/>
</dbReference>
<accession>A0A1X7PSF6</accession>
<feature type="domain" description="SnoaL-like" evidence="1">
    <location>
        <begin position="9"/>
        <end position="130"/>
    </location>
</feature>
<sequence length="148" mass="17049">MIDIGDHFRVRNLITDYVWKLDMADIEGVLDLFLPDGIFEDTAGTVYHGREEIGGYFRMLTNLPAFRGRQHHIDNLRIEPDAGGGYSVRSYWTVTKWRTAENHVKMIESLGHSLDVLVRHGDGFLFAERRVHHWRDADCPWVPDGTAV</sequence>
<evidence type="ECO:0000259" key="1">
    <source>
        <dbReference type="Pfam" id="PF13577"/>
    </source>
</evidence>
<proteinExistence type="predicted"/>
<reference evidence="2 3" key="1">
    <citation type="submission" date="2017-04" db="EMBL/GenBank/DDBJ databases">
        <authorList>
            <person name="Afonso C.L."/>
            <person name="Miller P.J."/>
            <person name="Scott M.A."/>
            <person name="Spackman E."/>
            <person name="Goraichik I."/>
            <person name="Dimitrov K.M."/>
            <person name="Suarez D.L."/>
            <person name="Swayne D.E."/>
        </authorList>
    </citation>
    <scope>NUCLEOTIDE SEQUENCE [LARGE SCALE GENOMIC DNA]</scope>
    <source>
        <strain evidence="2 3">B5P</strain>
    </source>
</reference>
<keyword evidence="3" id="KW-1185">Reference proteome</keyword>
<dbReference type="OrthoDB" id="674363at2"/>
<dbReference type="InterPro" id="IPR037401">
    <property type="entry name" value="SnoaL-like"/>
</dbReference>
<evidence type="ECO:0000313" key="2">
    <source>
        <dbReference type="EMBL" id="SMH54151.1"/>
    </source>
</evidence>
<gene>
    <name evidence="2" type="ORF">SAMN02982922_5036</name>
</gene>
<organism evidence="2 3">
    <name type="scientific">Mesorhizobium australicum</name>
    <dbReference type="NCBI Taxonomy" id="536018"/>
    <lineage>
        <taxon>Bacteria</taxon>
        <taxon>Pseudomonadati</taxon>
        <taxon>Pseudomonadota</taxon>
        <taxon>Alphaproteobacteria</taxon>
        <taxon>Hyphomicrobiales</taxon>
        <taxon>Phyllobacteriaceae</taxon>
        <taxon>Mesorhizobium</taxon>
    </lineage>
</organism>
<protein>
    <submittedName>
        <fullName evidence="2">SnoaL-like domain-containing protein</fullName>
    </submittedName>
</protein>
<dbReference type="SUPFAM" id="SSF54427">
    <property type="entry name" value="NTF2-like"/>
    <property type="match status" value="1"/>
</dbReference>
<dbReference type="Gene3D" id="3.10.450.50">
    <property type="match status" value="1"/>
</dbReference>
<dbReference type="InterPro" id="IPR032710">
    <property type="entry name" value="NTF2-like_dom_sf"/>
</dbReference>
<dbReference type="AlphaFoldDB" id="A0A1X7PSF6"/>
<evidence type="ECO:0000313" key="3">
    <source>
        <dbReference type="Proteomes" id="UP000193083"/>
    </source>
</evidence>
<dbReference type="RefSeq" id="WP_085466673.1">
    <property type="nucleotide sequence ID" value="NZ_FXBL01000004.1"/>
</dbReference>
<dbReference type="EMBL" id="FXBL01000004">
    <property type="protein sequence ID" value="SMH54151.1"/>
    <property type="molecule type" value="Genomic_DNA"/>
</dbReference>
<dbReference type="Proteomes" id="UP000193083">
    <property type="component" value="Unassembled WGS sequence"/>
</dbReference>
<dbReference type="Pfam" id="PF13577">
    <property type="entry name" value="SnoaL_4"/>
    <property type="match status" value="1"/>
</dbReference>
<name>A0A1X7PSF6_9HYPH</name>